<dbReference type="eggNOG" id="ENOG502SYCQ">
    <property type="taxonomic scope" value="Eukaryota"/>
</dbReference>
<sequence>MTSINHKSDREEETVSLLSTSSSTTTRFSWVANNKKQLLFIISLILVLSIHFIYMILATNNKKTYDNNFHIGMFRPTFSKITSFFRKYVFSEHPLNFLSFRKTVPHTHPFASDYYLDNQNSMRRLTLEVMDKNIQNPGVVIVSQLFGRNRQGEHYHDMLTCIQINLLNPFISEYHLLQEDDFNNDDLMNLINAKEKIKISILGRRLMSADFMEYSNVHLKNRVVILTNTDIYFDHTLVHASKLKYDTSLILSRKQTFITDYLEGENRDHCIGGYVGSHDVFMFRTERPFPQDAINKLRKVPLGYYGSENVIIHHVANNNDFKYKVRNACETIFVWHLHEKRGGNGGPPPRINDDTNTGMMSPGDVI</sequence>
<feature type="region of interest" description="Disordered" evidence="1">
    <location>
        <begin position="343"/>
        <end position="366"/>
    </location>
</feature>
<keyword evidence="2" id="KW-1133">Transmembrane helix</keyword>
<dbReference type="InParanoid" id="D2VTN7"/>
<dbReference type="GeneID" id="8858520"/>
<dbReference type="PANTHER" id="PTHR40743:SF1">
    <property type="entry name" value="POSSIBLE GLYCOSYLTRANSFERASE"/>
    <property type="match status" value="1"/>
</dbReference>
<keyword evidence="2" id="KW-0812">Transmembrane</keyword>
<dbReference type="RefSeq" id="XP_002672428.1">
    <property type="nucleotide sequence ID" value="XM_002672382.1"/>
</dbReference>
<dbReference type="KEGG" id="ngr:NAEGRDRAFT_72367"/>
<reference evidence="3 4" key="1">
    <citation type="journal article" date="2010" name="Cell">
        <title>The genome of Naegleria gruberi illuminates early eukaryotic versatility.</title>
        <authorList>
            <person name="Fritz-Laylin L.K."/>
            <person name="Prochnik S.E."/>
            <person name="Ginger M.L."/>
            <person name="Dacks J.B."/>
            <person name="Carpenter M.L."/>
            <person name="Field M.C."/>
            <person name="Kuo A."/>
            <person name="Paredez A."/>
            <person name="Chapman J."/>
            <person name="Pham J."/>
            <person name="Shu S."/>
            <person name="Neupane R."/>
            <person name="Cipriano M."/>
            <person name="Mancuso J."/>
            <person name="Tu H."/>
            <person name="Salamov A."/>
            <person name="Lindquist E."/>
            <person name="Shapiro H."/>
            <person name="Lucas S."/>
            <person name="Grigoriev I.V."/>
            <person name="Cande W.Z."/>
            <person name="Fulton C."/>
            <person name="Rokhsar D.S."/>
            <person name="Dawson S.C."/>
        </authorList>
    </citation>
    <scope>NUCLEOTIDE SEQUENCE [LARGE SCALE GENOMIC DNA]</scope>
    <source>
        <strain evidence="3 4">NEG-M</strain>
    </source>
</reference>
<evidence type="ECO:0000256" key="2">
    <source>
        <dbReference type="SAM" id="Phobius"/>
    </source>
</evidence>
<dbReference type="OrthoDB" id="2327265at2759"/>
<feature type="transmembrane region" description="Helical" evidence="2">
    <location>
        <begin position="38"/>
        <end position="57"/>
    </location>
</feature>
<gene>
    <name evidence="3" type="ORF">NAEGRDRAFT_72367</name>
</gene>
<dbReference type="VEuPathDB" id="AmoebaDB:NAEGRDRAFT_72367"/>
<protein>
    <submittedName>
        <fullName evidence="3">Predicted protein</fullName>
    </submittedName>
</protein>
<accession>D2VTN7</accession>
<organism evidence="4">
    <name type="scientific">Naegleria gruberi</name>
    <name type="common">Amoeba</name>
    <dbReference type="NCBI Taxonomy" id="5762"/>
    <lineage>
        <taxon>Eukaryota</taxon>
        <taxon>Discoba</taxon>
        <taxon>Heterolobosea</taxon>
        <taxon>Tetramitia</taxon>
        <taxon>Eutetramitia</taxon>
        <taxon>Vahlkampfiidae</taxon>
        <taxon>Naegleria</taxon>
    </lineage>
</organism>
<evidence type="ECO:0000313" key="4">
    <source>
        <dbReference type="Proteomes" id="UP000006671"/>
    </source>
</evidence>
<dbReference type="Proteomes" id="UP000006671">
    <property type="component" value="Unassembled WGS sequence"/>
</dbReference>
<evidence type="ECO:0000313" key="3">
    <source>
        <dbReference type="EMBL" id="EFC39684.1"/>
    </source>
</evidence>
<dbReference type="PANTHER" id="PTHR40743">
    <property type="entry name" value="NUCLEOTIDE-DIPHOSPHO-SUGAR TRANSFERASE CONTAINING PROTEIN"/>
    <property type="match status" value="1"/>
</dbReference>
<keyword evidence="2" id="KW-0472">Membrane</keyword>
<dbReference type="EMBL" id="GG738897">
    <property type="protein sequence ID" value="EFC39684.1"/>
    <property type="molecule type" value="Genomic_DNA"/>
</dbReference>
<keyword evidence="4" id="KW-1185">Reference proteome</keyword>
<proteinExistence type="predicted"/>
<dbReference type="AlphaFoldDB" id="D2VTN7"/>
<evidence type="ECO:0000256" key="1">
    <source>
        <dbReference type="SAM" id="MobiDB-lite"/>
    </source>
</evidence>
<name>D2VTN7_NAEGR</name>